<comment type="caution">
    <text evidence="2">The sequence shown here is derived from an EMBL/GenBank/DDBJ whole genome shotgun (WGS) entry which is preliminary data.</text>
</comment>
<dbReference type="AlphaFoldDB" id="A0AAV3W9F7"/>
<proteinExistence type="predicted"/>
<feature type="transmembrane region" description="Helical" evidence="1">
    <location>
        <begin position="288"/>
        <end position="308"/>
    </location>
</feature>
<feature type="transmembrane region" description="Helical" evidence="1">
    <location>
        <begin position="134"/>
        <end position="153"/>
    </location>
</feature>
<feature type="transmembrane region" description="Helical" evidence="1">
    <location>
        <begin position="60"/>
        <end position="79"/>
    </location>
</feature>
<accession>A0AAV3W9F7</accession>
<feature type="transmembrane region" description="Helical" evidence="1">
    <location>
        <begin position="91"/>
        <end position="113"/>
    </location>
</feature>
<organism evidence="2 3">
    <name type="scientific">Acinetobacter johnsonii</name>
    <dbReference type="NCBI Taxonomy" id="40214"/>
    <lineage>
        <taxon>Bacteria</taxon>
        <taxon>Pseudomonadati</taxon>
        <taxon>Pseudomonadota</taxon>
        <taxon>Gammaproteobacteria</taxon>
        <taxon>Moraxellales</taxon>
        <taxon>Moraxellaceae</taxon>
        <taxon>Acinetobacter</taxon>
    </lineage>
</organism>
<dbReference type="RefSeq" id="WP_114836707.1">
    <property type="nucleotide sequence ID" value="NZ_BJUJ01000008.1"/>
</dbReference>
<protein>
    <recommendedName>
        <fullName evidence="4">Oligosaccharide repeat unit polymerase</fullName>
    </recommendedName>
</protein>
<feature type="transmembrane region" description="Helical" evidence="1">
    <location>
        <begin position="181"/>
        <end position="201"/>
    </location>
</feature>
<feature type="transmembrane region" description="Helical" evidence="1">
    <location>
        <begin position="404"/>
        <end position="423"/>
    </location>
</feature>
<keyword evidence="1" id="KW-0812">Transmembrane</keyword>
<gene>
    <name evidence="2" type="ORF">AJO04nite_05460</name>
</gene>
<evidence type="ECO:0000313" key="3">
    <source>
        <dbReference type="Proteomes" id="UP000321274"/>
    </source>
</evidence>
<feature type="transmembrane region" description="Helical" evidence="1">
    <location>
        <begin position="256"/>
        <end position="276"/>
    </location>
</feature>
<feature type="transmembrane region" description="Helical" evidence="1">
    <location>
        <begin position="213"/>
        <end position="244"/>
    </location>
</feature>
<evidence type="ECO:0000256" key="1">
    <source>
        <dbReference type="SAM" id="Phobius"/>
    </source>
</evidence>
<dbReference type="EMBL" id="BJUJ01000008">
    <property type="protein sequence ID" value="GEK43288.1"/>
    <property type="molecule type" value="Genomic_DNA"/>
</dbReference>
<feature type="transmembrane region" description="Helical" evidence="1">
    <location>
        <begin position="429"/>
        <end position="447"/>
    </location>
</feature>
<reference evidence="2 3" key="1">
    <citation type="submission" date="2019-07" db="EMBL/GenBank/DDBJ databases">
        <title>Whole genome shotgun sequence of Acinetobacter johnsonii NBRC 102197.</title>
        <authorList>
            <person name="Hosoyama A."/>
            <person name="Uohara A."/>
            <person name="Ohji S."/>
            <person name="Ichikawa N."/>
        </authorList>
    </citation>
    <scope>NUCLEOTIDE SEQUENCE [LARGE SCALE GENOMIC DNA]</scope>
    <source>
        <strain evidence="2 3">NBRC 102197</strain>
    </source>
</reference>
<dbReference type="Proteomes" id="UP000321274">
    <property type="component" value="Unassembled WGS sequence"/>
</dbReference>
<sequence length="455" mass="51965">MGGLSLLVLILSSVSVILTLFNTLEFGNMALMLLPLFYLSSIIIFYQLNEKLINSFIYKIFHIQAIFRYLILPVLYSFGQPLNIGNESNHLVIAIGIMCIELITIYTVFLYYAGKQKTVIEKHTLNIQYIKKTLIVPIVLVILFAIIYVGGALDKVNFVWELANYVDQYINQGEELEVDTLSMLLFNTFKVILILYLISLIQQSKIIKRKKIFVTLVILASTLVMVGLSRFSMVLNLAVLLAMLPFMFSNKDVKKIFYSIIPFFIFILAIASIAKFSRYDEVYSGTSLVSAASINAYFLGFGNIAIGVEAFNTIKWSDSVLYLFNDTFQNIPLLSKLTDDTYKTTIRFNETIYGHKLWADQIVPLSISGLFHFGFVGIFIYNPLFIAIALFLERCAYQVKYIGYKYICLYLSVVFSLVFMLNLGSFYASLIRTILFLFIPILILKYLTSLKFTAR</sequence>
<evidence type="ECO:0008006" key="4">
    <source>
        <dbReference type="Google" id="ProtNLM"/>
    </source>
</evidence>
<name>A0AAV3W9F7_ACIJO</name>
<feature type="transmembrane region" description="Helical" evidence="1">
    <location>
        <begin position="29"/>
        <end position="48"/>
    </location>
</feature>
<feature type="transmembrane region" description="Helical" evidence="1">
    <location>
        <begin position="370"/>
        <end position="392"/>
    </location>
</feature>
<keyword evidence="1" id="KW-1133">Transmembrane helix</keyword>
<evidence type="ECO:0000313" key="2">
    <source>
        <dbReference type="EMBL" id="GEK43288.1"/>
    </source>
</evidence>
<keyword evidence="1" id="KW-0472">Membrane</keyword>